<feature type="region of interest" description="Disordered" evidence="10">
    <location>
        <begin position="435"/>
        <end position="524"/>
    </location>
</feature>
<dbReference type="InterPro" id="IPR011583">
    <property type="entry name" value="Chitinase_II/V-like_cat"/>
</dbReference>
<dbReference type="GO" id="GO:0008843">
    <property type="term" value="F:endochitinase activity"/>
    <property type="evidence" value="ECO:0007669"/>
    <property type="project" value="UniProtKB-EC"/>
</dbReference>
<keyword evidence="4" id="KW-0146">Chitin degradation</keyword>
<dbReference type="InterPro" id="IPR001579">
    <property type="entry name" value="Glyco_hydro_18_chit_AS"/>
</dbReference>
<evidence type="ECO:0000256" key="5">
    <source>
        <dbReference type="ARBA" id="ARBA00023277"/>
    </source>
</evidence>
<evidence type="ECO:0000256" key="11">
    <source>
        <dbReference type="SAM" id="SignalP"/>
    </source>
</evidence>
<feature type="compositionally biased region" description="Acidic residues" evidence="10">
    <location>
        <begin position="446"/>
        <end position="461"/>
    </location>
</feature>
<proteinExistence type="inferred from homology"/>
<evidence type="ECO:0000313" key="14">
    <source>
        <dbReference type="Proteomes" id="UP000799779"/>
    </source>
</evidence>
<evidence type="ECO:0000256" key="1">
    <source>
        <dbReference type="ARBA" id="ARBA00000822"/>
    </source>
</evidence>
<dbReference type="SMART" id="SM00636">
    <property type="entry name" value="Glyco_18"/>
    <property type="match status" value="1"/>
</dbReference>
<dbReference type="InterPro" id="IPR001223">
    <property type="entry name" value="Glyco_hydro18_cat"/>
</dbReference>
<dbReference type="EC" id="3.2.1.14" evidence="2"/>
<dbReference type="InterPro" id="IPR050314">
    <property type="entry name" value="Glycosyl_Hydrlase_18"/>
</dbReference>
<keyword evidence="7" id="KW-0624">Polysaccharide degradation</keyword>
<dbReference type="GO" id="GO:0005576">
    <property type="term" value="C:extracellular region"/>
    <property type="evidence" value="ECO:0007669"/>
    <property type="project" value="TreeGrafter"/>
</dbReference>
<keyword evidence="5" id="KW-0119">Carbohydrate metabolism</keyword>
<dbReference type="CDD" id="cd11618">
    <property type="entry name" value="ChtBD1_1"/>
    <property type="match status" value="1"/>
</dbReference>
<keyword evidence="6 8" id="KW-0326">Glycosidase</keyword>
<evidence type="ECO:0000256" key="8">
    <source>
        <dbReference type="RuleBase" id="RU000489"/>
    </source>
</evidence>
<gene>
    <name evidence="13" type="ORF">P154DRAFT_588602</name>
</gene>
<dbReference type="InterPro" id="IPR017853">
    <property type="entry name" value="GH"/>
</dbReference>
<keyword evidence="3 8" id="KW-0378">Hydrolase</keyword>
<accession>A0A6A5WY43</accession>
<dbReference type="PANTHER" id="PTHR11177:SF337">
    <property type="entry name" value="CHITINASE"/>
    <property type="match status" value="1"/>
</dbReference>
<evidence type="ECO:0000256" key="10">
    <source>
        <dbReference type="SAM" id="MobiDB-lite"/>
    </source>
</evidence>
<dbReference type="PROSITE" id="PS01095">
    <property type="entry name" value="GH18_1"/>
    <property type="match status" value="1"/>
</dbReference>
<sequence>MRLLSVALLAPALLAASVTARFIVYADEWHLDRPTSAADRAGIDHVVIAFAQANKTATWVPNAKQPVALIRQEYPNAKVMVAIGGWGDTVGFSEAVKTPAGIEKFAADVQTLIQVHGLDGVDIDWEYPGGNGADYKQVPNSSRTNEIEAFPELLKAVRTAIGEDKLLSIAVPGKEIDMIAFTPEQGPKIWPSVDYINIMTYDLMNRRDAVTAHHTSVAGSAAAIENYLNIGAPPEKINLGFAFYAKYFTTASDCTNQPLGCPIEEAEDPVTGSDTLKSGAWTFEKWHMTPVDGGALPVSTDGTCGAEKGTKCASGCCSQYGNCGTSKEHCSGACQHAFGIGCTDSDVAGSWQRAKNNGVYDEEEGGQYYFDADEKLFWTWDTPEIISRKFEEIVKTYGLGGVMAWSLGEDTFDYSHVRQIAEELKASEINVVLNDGTDEKTASDEAAPEEEEDYYYGEEETENKPTEPQADDQDAYNEFWDVEEADGRNDGLTGENWWEKLYSEDAEGAVDSNTAKGNVESTAE</sequence>
<dbReference type="GO" id="GO:0006032">
    <property type="term" value="P:chitin catabolic process"/>
    <property type="evidence" value="ECO:0007669"/>
    <property type="project" value="UniProtKB-KW"/>
</dbReference>
<evidence type="ECO:0000313" key="13">
    <source>
        <dbReference type="EMBL" id="KAF2003995.1"/>
    </source>
</evidence>
<comment type="similarity">
    <text evidence="9">Belongs to the glycosyl hydrolase 18 family.</text>
</comment>
<keyword evidence="11" id="KW-0732">Signal</keyword>
<evidence type="ECO:0000256" key="6">
    <source>
        <dbReference type="ARBA" id="ARBA00023295"/>
    </source>
</evidence>
<feature type="chain" id="PRO_5025383597" description="chitinase" evidence="11">
    <location>
        <begin position="21"/>
        <end position="524"/>
    </location>
</feature>
<reference evidence="13" key="1">
    <citation type="journal article" date="2020" name="Stud. Mycol.">
        <title>101 Dothideomycetes genomes: a test case for predicting lifestyles and emergence of pathogens.</title>
        <authorList>
            <person name="Haridas S."/>
            <person name="Albert R."/>
            <person name="Binder M."/>
            <person name="Bloem J."/>
            <person name="Labutti K."/>
            <person name="Salamov A."/>
            <person name="Andreopoulos B."/>
            <person name="Baker S."/>
            <person name="Barry K."/>
            <person name="Bills G."/>
            <person name="Bluhm B."/>
            <person name="Cannon C."/>
            <person name="Castanera R."/>
            <person name="Culley D."/>
            <person name="Daum C."/>
            <person name="Ezra D."/>
            <person name="Gonzalez J."/>
            <person name="Henrissat B."/>
            <person name="Kuo A."/>
            <person name="Liang C."/>
            <person name="Lipzen A."/>
            <person name="Lutzoni F."/>
            <person name="Magnuson J."/>
            <person name="Mondo S."/>
            <person name="Nolan M."/>
            <person name="Ohm R."/>
            <person name="Pangilinan J."/>
            <person name="Park H.-J."/>
            <person name="Ramirez L."/>
            <person name="Alfaro M."/>
            <person name="Sun H."/>
            <person name="Tritt A."/>
            <person name="Yoshinaga Y."/>
            <person name="Zwiers L.-H."/>
            <person name="Turgeon B."/>
            <person name="Goodwin S."/>
            <person name="Spatafora J."/>
            <person name="Crous P."/>
            <person name="Grigoriev I."/>
        </authorList>
    </citation>
    <scope>NUCLEOTIDE SEQUENCE</scope>
    <source>
        <strain evidence="13">CBS 123094</strain>
    </source>
</reference>
<feature type="domain" description="GH18" evidence="12">
    <location>
        <begin position="20"/>
        <end position="427"/>
    </location>
</feature>
<evidence type="ECO:0000259" key="12">
    <source>
        <dbReference type="PROSITE" id="PS51910"/>
    </source>
</evidence>
<dbReference type="EMBL" id="ML977569">
    <property type="protein sequence ID" value="KAF2003995.1"/>
    <property type="molecule type" value="Genomic_DNA"/>
</dbReference>
<protein>
    <recommendedName>
        <fullName evidence="2">chitinase</fullName>
        <ecNumber evidence="2">3.2.1.14</ecNumber>
    </recommendedName>
</protein>
<evidence type="ECO:0000256" key="2">
    <source>
        <dbReference type="ARBA" id="ARBA00012729"/>
    </source>
</evidence>
<dbReference type="SUPFAM" id="SSF51445">
    <property type="entry name" value="(Trans)glycosidases"/>
    <property type="match status" value="1"/>
</dbReference>
<evidence type="ECO:0000256" key="4">
    <source>
        <dbReference type="ARBA" id="ARBA00023024"/>
    </source>
</evidence>
<comment type="catalytic activity">
    <reaction evidence="1">
        <text>Random endo-hydrolysis of N-acetyl-beta-D-glucosaminide (1-&gt;4)-beta-linkages in chitin and chitodextrins.</text>
        <dbReference type="EC" id="3.2.1.14"/>
    </reaction>
</comment>
<dbReference type="GO" id="GO:0000272">
    <property type="term" value="P:polysaccharide catabolic process"/>
    <property type="evidence" value="ECO:0007669"/>
    <property type="project" value="UniProtKB-KW"/>
</dbReference>
<keyword evidence="14" id="KW-1185">Reference proteome</keyword>
<dbReference type="OrthoDB" id="73875at2759"/>
<dbReference type="Pfam" id="PF00704">
    <property type="entry name" value="Glyco_hydro_18"/>
    <property type="match status" value="1"/>
</dbReference>
<feature type="compositionally biased region" description="Acidic residues" evidence="10">
    <location>
        <begin position="469"/>
        <end position="484"/>
    </location>
</feature>
<dbReference type="PANTHER" id="PTHR11177">
    <property type="entry name" value="CHITINASE"/>
    <property type="match status" value="1"/>
</dbReference>
<evidence type="ECO:0000256" key="7">
    <source>
        <dbReference type="ARBA" id="ARBA00023326"/>
    </source>
</evidence>
<evidence type="ECO:0000256" key="3">
    <source>
        <dbReference type="ARBA" id="ARBA00022801"/>
    </source>
</evidence>
<name>A0A6A5WY43_9PLEO</name>
<dbReference type="Proteomes" id="UP000799779">
    <property type="component" value="Unassembled WGS sequence"/>
</dbReference>
<dbReference type="PROSITE" id="PS51910">
    <property type="entry name" value="GH18_2"/>
    <property type="match status" value="1"/>
</dbReference>
<dbReference type="AlphaFoldDB" id="A0A6A5WY43"/>
<evidence type="ECO:0000256" key="9">
    <source>
        <dbReference type="RuleBase" id="RU004453"/>
    </source>
</evidence>
<dbReference type="GO" id="GO:0008061">
    <property type="term" value="F:chitin binding"/>
    <property type="evidence" value="ECO:0007669"/>
    <property type="project" value="InterPro"/>
</dbReference>
<dbReference type="Gene3D" id="3.20.20.80">
    <property type="entry name" value="Glycosidases"/>
    <property type="match status" value="2"/>
</dbReference>
<feature type="compositionally biased region" description="Polar residues" evidence="10">
    <location>
        <begin position="511"/>
        <end position="524"/>
    </location>
</feature>
<feature type="signal peptide" evidence="11">
    <location>
        <begin position="1"/>
        <end position="20"/>
    </location>
</feature>
<organism evidence="13 14">
    <name type="scientific">Amniculicola lignicola CBS 123094</name>
    <dbReference type="NCBI Taxonomy" id="1392246"/>
    <lineage>
        <taxon>Eukaryota</taxon>
        <taxon>Fungi</taxon>
        <taxon>Dikarya</taxon>
        <taxon>Ascomycota</taxon>
        <taxon>Pezizomycotina</taxon>
        <taxon>Dothideomycetes</taxon>
        <taxon>Pleosporomycetidae</taxon>
        <taxon>Pleosporales</taxon>
        <taxon>Amniculicolaceae</taxon>
        <taxon>Amniculicola</taxon>
    </lineage>
</organism>